<feature type="compositionally biased region" description="Basic and acidic residues" evidence="1">
    <location>
        <begin position="892"/>
        <end position="903"/>
    </location>
</feature>
<feature type="compositionally biased region" description="Basic and acidic residues" evidence="1">
    <location>
        <begin position="1107"/>
        <end position="1119"/>
    </location>
</feature>
<feature type="compositionally biased region" description="Polar residues" evidence="1">
    <location>
        <begin position="413"/>
        <end position="432"/>
    </location>
</feature>
<feature type="compositionally biased region" description="Basic and acidic residues" evidence="1">
    <location>
        <begin position="1456"/>
        <end position="1479"/>
    </location>
</feature>
<sequence>MPFVTPYYTQGGTGGGGSYGSSYGGQPYYASQRSYGIPKYDIGGRTVTASTSPGYSKSAGSTYGSSLGTGDYKSQATSYSGGLDRIGSYSGGLDRHGSYSSLDRAYGGSYGSRDRYSSADRGYGGSGSRDTGRYSSLDRYSSRGGSDYGSNYGDSYKTGYASDYGGGSTKSYGSWDRNYPKYSIGTMSTPVSRDPSPASSYGSGSPYSSLSRSSYNSKPRDFNVSSLASYFDKPSYSSSSRDPSSSRASGYSSRDTSSSRYDRSSYDRQPSYGSSYGSNKDSYSRQSSYERPSYSSRTSTSVPSYSRQSSREMAYTSPKSKPPAIVIQPKTSSSSSESSEECSSDSERRAKGQTLTYRTSRGTSPVDFDNGRSRSRKPRSKHKVAKKKTQAIPKSEPEIKFVNGKRVVVEPSVSKTVECSCQTEDDPQSPTRSKQKDTTGDYESDTFYKYYEKYVGSGYHSKPSTASNTYSSGDSRGGRSSTSSTPSYSKYKDRGSTSSQPDSPTKTSWRDQVYGDDARKKTERTQADPAPASVERKTETVEQIDTAEDRRQKRLERRRKQREAEAALNRKESSPPPPPVEDPNRSNRSRPRAEEAQPESRPDSRRDRHLQPETRPDSGKGNQLRDEHPEPQKLQPGQRRQDARRIESEAKRNRRRAEREEAERQEALKRQQQQQLQQQQQEQRRRRKEELEETSRRQRPESDTRRRRKQREIEEAERLANQSRSMENMGPDGAPLTPDTLGMRESIDKVAQWKEQIRREKAQQDQALSPNSPHALKSGVGSMTSYQVRRRAPLQGDLKQKPYQPKNRPMGDNRESYERGPLRIHGQQYETDSEMEGYYEQVPHRAYEPHHRPGDETSEFESDIDVVPEMPQNRHSRAYEPRTARNIDYPDTSDRDSPEPEHHRMSRSSSGSSRHLSDTRPPNYPNEGGNEVPFARDHSPNRDKRYHRRKSSRHGSSDSVFSREGSPHNKDFRKSELNASGERLDNQGTFSPRRKNSGSSSDAFSRDVSPNRLTARQSSHDKLLKAGSQERPGSAGRSRGHHLERGSDTDSSVGFYREESPNVHHEQHHHGDRPKRGQRHPPRTYAGVPEFPTEEEVEQSVRVFSKQRPDGETFYRDGTPDEDEEWASKSRKPRNRPPSPYENAEPKKMSVNERLEQRRLERLKAKEMPKRNVREESPYDNTDKEDLPPLRIVEPQDEYPVQMDFRTKQLHKQQEDQRREEQLKRQYEHQRQLQEEQDRLHEKEKQRQRQIQQERAYQQEQLEYERQRELESLKRLKKSQEEKQRRKLEPQMRHGESLDDIKHARSMEQLNVPQGRMRHAESMSSISTMDDRPRSSKSNLNKGRSVSVTDMLHSDSEDPGSRRKGLISGVCDIDSLLGFTEDDFTDDFTSDDEWYDAYAGTKESVLSPITEDSKRITDEPTPSGPEFISDITRTDGYISHFHDIDELLGDEEEEEEKAKEAEMAKQKEGQKSSDDEFHDAQDILDEEGHVKARTAMKDIDDLLGLQRLDTVDETEEDKNLMDTDTPPEGAEMKVKVTPAAVSHTLLDAPIPPTPDPVLSPNQMSKSPLDAAIQKQAENLSTRMYQSTEQLNKLGTGKGKGTRGRGRGKTRTRSVEALDDLDNLLTTLTSSPSTKRRHQADTFDLFNKDAKEELKSDYEASDVEGSLGRKKKGKSQSQDQLINIDDETPSSEDDEDGFGFLTPATVKKEIKEQHKQYEKDKLKGLVRPSALDLSGATDHDRFAPPPRSPVGVRKTRRHELRAMLLMIQRAKGNIPITDILSLCQKPSLPAIFRLKLEQEHDVDFKGYRSANELLDSMGVDIKRVSISYKQGIDMQNVTVCYSLQSPTVKHQPPNTST</sequence>
<feature type="compositionally biased region" description="Polar residues" evidence="1">
    <location>
        <begin position="1575"/>
        <end position="1592"/>
    </location>
</feature>
<feature type="compositionally biased region" description="Low complexity" evidence="1">
    <location>
        <begin position="670"/>
        <end position="681"/>
    </location>
</feature>
<proteinExistence type="predicted"/>
<keyword evidence="3" id="KW-1185">Reference proteome</keyword>
<feature type="region of interest" description="Disordered" evidence="1">
    <location>
        <begin position="1653"/>
        <end position="1699"/>
    </location>
</feature>
<reference evidence="2" key="1">
    <citation type="submission" date="2022-03" db="EMBL/GenBank/DDBJ databases">
        <authorList>
            <person name="Martin C."/>
        </authorList>
    </citation>
    <scope>NUCLEOTIDE SEQUENCE</scope>
</reference>
<feature type="compositionally biased region" description="Basic and acidic residues" evidence="1">
    <location>
        <begin position="591"/>
        <end position="631"/>
    </location>
</feature>
<feature type="compositionally biased region" description="Basic and acidic residues" evidence="1">
    <location>
        <begin position="1212"/>
        <end position="1247"/>
    </location>
</feature>
<feature type="compositionally biased region" description="Basic and acidic residues" evidence="1">
    <location>
        <begin position="516"/>
        <end position="526"/>
    </location>
</feature>
<dbReference type="EMBL" id="CAIIXF020000003">
    <property type="protein sequence ID" value="CAH1779578.1"/>
    <property type="molecule type" value="Genomic_DNA"/>
</dbReference>
<evidence type="ECO:0000313" key="3">
    <source>
        <dbReference type="Proteomes" id="UP000749559"/>
    </source>
</evidence>
<feature type="region of interest" description="Disordered" evidence="1">
    <location>
        <begin position="90"/>
        <end position="152"/>
    </location>
</feature>
<comment type="caution">
    <text evidence="2">The sequence shown here is derived from an EMBL/GenBank/DDBJ whole genome shotgun (WGS) entry which is preliminary data.</text>
</comment>
<name>A0A8S4NFN3_OWEFU</name>
<feature type="compositionally biased region" description="Basic and acidic residues" evidence="1">
    <location>
        <begin position="934"/>
        <end position="943"/>
    </location>
</feature>
<feature type="region of interest" description="Disordered" evidence="1">
    <location>
        <begin position="1409"/>
        <end position="1430"/>
    </location>
</feature>
<feature type="compositionally biased region" description="Low complexity" evidence="1">
    <location>
        <begin position="195"/>
        <end position="217"/>
    </location>
</feature>
<feature type="compositionally biased region" description="Polar residues" evidence="1">
    <location>
        <begin position="1336"/>
        <end position="1348"/>
    </location>
</feature>
<feature type="compositionally biased region" description="Low complexity" evidence="1">
    <location>
        <begin position="1"/>
        <end position="10"/>
    </location>
</feature>
<feature type="compositionally biased region" description="Basic and acidic residues" evidence="1">
    <location>
        <begin position="745"/>
        <end position="763"/>
    </location>
</feature>
<feature type="region of interest" description="Disordered" evidence="1">
    <location>
        <begin position="183"/>
        <end position="218"/>
    </location>
</feature>
<feature type="region of interest" description="Disordered" evidence="1">
    <location>
        <begin position="1733"/>
        <end position="1752"/>
    </location>
</feature>
<feature type="compositionally biased region" description="Basic and acidic residues" evidence="1">
    <location>
        <begin position="842"/>
        <end position="855"/>
    </location>
</feature>
<feature type="compositionally biased region" description="Basic and acidic residues" evidence="1">
    <location>
        <begin position="1271"/>
        <end position="1306"/>
    </location>
</feature>
<organism evidence="2 3">
    <name type="scientific">Owenia fusiformis</name>
    <name type="common">Polychaete worm</name>
    <dbReference type="NCBI Taxonomy" id="6347"/>
    <lineage>
        <taxon>Eukaryota</taxon>
        <taxon>Metazoa</taxon>
        <taxon>Spiralia</taxon>
        <taxon>Lophotrochozoa</taxon>
        <taxon>Annelida</taxon>
        <taxon>Polychaeta</taxon>
        <taxon>Sedentaria</taxon>
        <taxon>Canalipalpata</taxon>
        <taxon>Sabellida</taxon>
        <taxon>Oweniida</taxon>
        <taxon>Oweniidae</taxon>
        <taxon>Owenia</taxon>
    </lineage>
</organism>
<feature type="compositionally biased region" description="Polar residues" evidence="1">
    <location>
        <begin position="496"/>
        <end position="507"/>
    </location>
</feature>
<dbReference type="OrthoDB" id="6137498at2759"/>
<feature type="compositionally biased region" description="Low complexity" evidence="1">
    <location>
        <begin position="138"/>
        <end position="152"/>
    </location>
</feature>
<feature type="region of interest" description="Disordered" evidence="1">
    <location>
        <begin position="1545"/>
        <end position="1614"/>
    </location>
</feature>
<feature type="region of interest" description="Disordered" evidence="1">
    <location>
        <begin position="412"/>
        <end position="442"/>
    </location>
</feature>
<feature type="compositionally biased region" description="Basic and acidic residues" evidence="1">
    <location>
        <begin position="809"/>
        <end position="821"/>
    </location>
</feature>
<feature type="compositionally biased region" description="Polar residues" evidence="1">
    <location>
        <begin position="47"/>
        <end position="78"/>
    </location>
</feature>
<feature type="compositionally biased region" description="Basic and acidic residues" evidence="1">
    <location>
        <begin position="1056"/>
        <end position="1065"/>
    </location>
</feature>
<feature type="compositionally biased region" description="Basic residues" evidence="1">
    <location>
        <begin position="944"/>
        <end position="953"/>
    </location>
</feature>
<dbReference type="Proteomes" id="UP000749559">
    <property type="component" value="Unassembled WGS sequence"/>
</dbReference>
<feature type="compositionally biased region" description="Gly residues" evidence="1">
    <location>
        <begin position="11"/>
        <end position="23"/>
    </location>
</feature>
<feature type="compositionally biased region" description="Basic and acidic residues" evidence="1">
    <location>
        <begin position="965"/>
        <end position="976"/>
    </location>
</feature>
<feature type="region of interest" description="Disordered" evidence="1">
    <location>
        <begin position="457"/>
        <end position="1255"/>
    </location>
</feature>
<feature type="compositionally biased region" description="Low complexity" evidence="1">
    <location>
        <begin position="469"/>
        <end position="489"/>
    </location>
</feature>
<feature type="compositionally biased region" description="Basic and acidic residues" evidence="1">
    <location>
        <begin position="639"/>
        <end position="669"/>
    </location>
</feature>
<accession>A0A8S4NFN3</accession>
<feature type="compositionally biased region" description="Basic and acidic residues" evidence="1">
    <location>
        <begin position="1352"/>
        <end position="1361"/>
    </location>
</feature>
<feature type="compositionally biased region" description="Polar residues" evidence="1">
    <location>
        <begin position="353"/>
        <end position="363"/>
    </location>
</feature>
<feature type="compositionally biased region" description="Basic residues" evidence="1">
    <location>
        <begin position="552"/>
        <end position="561"/>
    </location>
</feature>
<feature type="compositionally biased region" description="Acidic residues" evidence="1">
    <location>
        <begin position="1683"/>
        <end position="1696"/>
    </location>
</feature>
<feature type="compositionally biased region" description="Basic residues" evidence="1">
    <location>
        <begin position="1066"/>
        <end position="1082"/>
    </location>
</feature>
<feature type="compositionally biased region" description="Acidic residues" evidence="1">
    <location>
        <begin position="856"/>
        <end position="866"/>
    </location>
</feature>
<feature type="region of interest" description="Disordered" evidence="1">
    <location>
        <begin position="1"/>
        <end position="23"/>
    </location>
</feature>
<feature type="compositionally biased region" description="Low complexity" evidence="1">
    <location>
        <begin position="230"/>
        <end position="259"/>
    </location>
</feature>
<gene>
    <name evidence="2" type="ORF">OFUS_LOCUS6378</name>
</gene>
<feature type="compositionally biased region" description="Basic and acidic residues" evidence="1">
    <location>
        <begin position="562"/>
        <end position="573"/>
    </location>
</feature>
<feature type="region of interest" description="Disordered" evidence="1">
    <location>
        <begin position="1271"/>
        <end position="1366"/>
    </location>
</feature>
<protein>
    <submittedName>
        <fullName evidence="2">Uncharacterized protein</fullName>
    </submittedName>
</protein>
<feature type="region of interest" description="Disordered" evidence="1">
    <location>
        <begin position="230"/>
        <end position="397"/>
    </location>
</feature>
<evidence type="ECO:0000313" key="2">
    <source>
        <dbReference type="EMBL" id="CAH1779578.1"/>
    </source>
</evidence>
<feature type="compositionally biased region" description="Basic and acidic residues" evidence="1">
    <location>
        <begin position="688"/>
        <end position="704"/>
    </location>
</feature>
<feature type="compositionally biased region" description="Low complexity" evidence="1">
    <location>
        <begin position="284"/>
        <end position="307"/>
    </location>
</feature>
<feature type="compositionally biased region" description="Basic residues" evidence="1">
    <location>
        <begin position="373"/>
        <end position="389"/>
    </location>
</feature>
<feature type="compositionally biased region" description="Basic and acidic residues" evidence="1">
    <location>
        <begin position="1144"/>
        <end position="1188"/>
    </location>
</feature>
<feature type="compositionally biased region" description="Basic residues" evidence="1">
    <location>
        <begin position="1599"/>
        <end position="1611"/>
    </location>
</feature>
<evidence type="ECO:0000256" key="1">
    <source>
        <dbReference type="SAM" id="MobiDB-lite"/>
    </source>
</evidence>
<feature type="region of interest" description="Disordered" evidence="1">
    <location>
        <begin position="1448"/>
        <end position="1479"/>
    </location>
</feature>
<feature type="region of interest" description="Disordered" evidence="1">
    <location>
        <begin position="42"/>
        <end position="78"/>
    </location>
</feature>
<feature type="region of interest" description="Disordered" evidence="1">
    <location>
        <begin position="1510"/>
        <end position="1531"/>
    </location>
</feature>